<protein>
    <recommendedName>
        <fullName evidence="5">Retrovirus-related Pol polyprotein from transposon TNT 1-94</fullName>
    </recommendedName>
</protein>
<evidence type="ECO:0000259" key="3">
    <source>
        <dbReference type="Pfam" id="PF25597"/>
    </source>
</evidence>
<dbReference type="PANTHER" id="PTHR35317">
    <property type="entry name" value="OS04G0629600 PROTEIN"/>
    <property type="match status" value="1"/>
</dbReference>
<dbReference type="EMBL" id="JACGWM010000006">
    <property type="protein sequence ID" value="KAL0367969.1"/>
    <property type="molecule type" value="Genomic_DNA"/>
</dbReference>
<comment type="caution">
    <text evidence="4">The sequence shown here is derived from an EMBL/GenBank/DDBJ whole genome shotgun (WGS) entry which is preliminary data.</text>
</comment>
<sequence length="287" mass="32559">MSLTMKSGESIVVYFSRVMAITNKMRIFEDKSEDIIIIEKILRSLTPKFNFVVCAIEESKNIDKLSLDELQSSLLVHEQKFKQQDNEEQALTASTGNPSTSKGGRGGETQPNLWYLDTSYSNHMCGDKGIFFELDETFRNTVKFGNNSTLSVMGKGNITLQTKGDIIHNIFNALCSRFEDQLTKCGSKRTKLDDKGEKCIFLSVYEQSKAYKLYNPITKKVVIGRDVSNEAEFWSHEKCKPEQRIQVDFEDGDEVTGQQVEINDKAIDIQEILPVSAVERAQQIVIR</sequence>
<dbReference type="Pfam" id="PF22936">
    <property type="entry name" value="Pol_BBD"/>
    <property type="match status" value="1"/>
</dbReference>
<accession>A0AAW2QJJ4</accession>
<dbReference type="InterPro" id="IPR054722">
    <property type="entry name" value="PolX-like_BBD"/>
</dbReference>
<reference evidence="4" key="1">
    <citation type="submission" date="2020-06" db="EMBL/GenBank/DDBJ databases">
        <authorList>
            <person name="Li T."/>
            <person name="Hu X."/>
            <person name="Zhang T."/>
            <person name="Song X."/>
            <person name="Zhang H."/>
            <person name="Dai N."/>
            <person name="Sheng W."/>
            <person name="Hou X."/>
            <person name="Wei L."/>
        </authorList>
    </citation>
    <scope>NUCLEOTIDE SEQUENCE</scope>
    <source>
        <strain evidence="4">KEN8</strain>
        <tissue evidence="4">Leaf</tissue>
    </source>
</reference>
<dbReference type="AlphaFoldDB" id="A0AAW2QJJ4"/>
<dbReference type="PANTHER" id="PTHR35317:SF27">
    <property type="entry name" value="RETROVIRUS-RELATED POL POLYPROTEIN FROM TRANSPOSON TNT 1-94"/>
    <property type="match status" value="1"/>
</dbReference>
<proteinExistence type="predicted"/>
<reference evidence="4" key="2">
    <citation type="journal article" date="2024" name="Plant">
        <title>Genomic evolution and insights into agronomic trait innovations of Sesamum species.</title>
        <authorList>
            <person name="Miao H."/>
            <person name="Wang L."/>
            <person name="Qu L."/>
            <person name="Liu H."/>
            <person name="Sun Y."/>
            <person name="Le M."/>
            <person name="Wang Q."/>
            <person name="Wei S."/>
            <person name="Zheng Y."/>
            <person name="Lin W."/>
            <person name="Duan Y."/>
            <person name="Cao H."/>
            <person name="Xiong S."/>
            <person name="Wang X."/>
            <person name="Wei L."/>
            <person name="Li C."/>
            <person name="Ma Q."/>
            <person name="Ju M."/>
            <person name="Zhao R."/>
            <person name="Li G."/>
            <person name="Mu C."/>
            <person name="Tian Q."/>
            <person name="Mei H."/>
            <person name="Zhang T."/>
            <person name="Gao T."/>
            <person name="Zhang H."/>
        </authorList>
    </citation>
    <scope>NUCLEOTIDE SEQUENCE</scope>
    <source>
        <strain evidence="4">KEN8</strain>
    </source>
</reference>
<name>A0AAW2QJJ4_9LAMI</name>
<evidence type="ECO:0008006" key="5">
    <source>
        <dbReference type="Google" id="ProtNLM"/>
    </source>
</evidence>
<dbReference type="InterPro" id="IPR057670">
    <property type="entry name" value="SH3_retrovirus"/>
</dbReference>
<gene>
    <name evidence="4" type="ORF">Scaly_1015800</name>
</gene>
<feature type="domain" description="Retroviral polymerase SH3-like" evidence="3">
    <location>
        <begin position="188"/>
        <end position="237"/>
    </location>
</feature>
<feature type="domain" description="Retrovirus-related Pol polyprotein from transposon TNT 1-94-like beta-barrel" evidence="2">
    <location>
        <begin position="114"/>
        <end position="165"/>
    </location>
</feature>
<evidence type="ECO:0000313" key="4">
    <source>
        <dbReference type="EMBL" id="KAL0367969.1"/>
    </source>
</evidence>
<feature type="compositionally biased region" description="Polar residues" evidence="1">
    <location>
        <begin position="89"/>
        <end position="102"/>
    </location>
</feature>
<evidence type="ECO:0000256" key="1">
    <source>
        <dbReference type="SAM" id="MobiDB-lite"/>
    </source>
</evidence>
<evidence type="ECO:0000259" key="2">
    <source>
        <dbReference type="Pfam" id="PF22936"/>
    </source>
</evidence>
<feature type="region of interest" description="Disordered" evidence="1">
    <location>
        <begin position="86"/>
        <end position="108"/>
    </location>
</feature>
<dbReference type="Pfam" id="PF14223">
    <property type="entry name" value="Retrotran_gag_2"/>
    <property type="match status" value="1"/>
</dbReference>
<organism evidence="4">
    <name type="scientific">Sesamum calycinum</name>
    <dbReference type="NCBI Taxonomy" id="2727403"/>
    <lineage>
        <taxon>Eukaryota</taxon>
        <taxon>Viridiplantae</taxon>
        <taxon>Streptophyta</taxon>
        <taxon>Embryophyta</taxon>
        <taxon>Tracheophyta</taxon>
        <taxon>Spermatophyta</taxon>
        <taxon>Magnoliopsida</taxon>
        <taxon>eudicotyledons</taxon>
        <taxon>Gunneridae</taxon>
        <taxon>Pentapetalae</taxon>
        <taxon>asterids</taxon>
        <taxon>lamiids</taxon>
        <taxon>Lamiales</taxon>
        <taxon>Pedaliaceae</taxon>
        <taxon>Sesamum</taxon>
    </lineage>
</organism>
<dbReference type="Pfam" id="PF25597">
    <property type="entry name" value="SH3_retrovirus"/>
    <property type="match status" value="1"/>
</dbReference>